<keyword evidence="2" id="KW-1185">Reference proteome</keyword>
<proteinExistence type="predicted"/>
<dbReference type="Proteomes" id="UP001056120">
    <property type="component" value="Linkage Group LG05"/>
</dbReference>
<reference evidence="1 2" key="2">
    <citation type="journal article" date="2022" name="Mol. Ecol. Resour.">
        <title>The genomes of chicory, endive, great burdock and yacon provide insights into Asteraceae paleo-polyploidization history and plant inulin production.</title>
        <authorList>
            <person name="Fan W."/>
            <person name="Wang S."/>
            <person name="Wang H."/>
            <person name="Wang A."/>
            <person name="Jiang F."/>
            <person name="Liu H."/>
            <person name="Zhao H."/>
            <person name="Xu D."/>
            <person name="Zhang Y."/>
        </authorList>
    </citation>
    <scope>NUCLEOTIDE SEQUENCE [LARGE SCALE GENOMIC DNA]</scope>
    <source>
        <strain evidence="2">cv. Yunnan</strain>
        <tissue evidence="1">Leaves</tissue>
    </source>
</reference>
<evidence type="ECO:0000313" key="2">
    <source>
        <dbReference type="Proteomes" id="UP001056120"/>
    </source>
</evidence>
<reference evidence="2" key="1">
    <citation type="journal article" date="2022" name="Mol. Ecol. Resour.">
        <title>The genomes of chicory, endive, great burdock and yacon provide insights into Asteraceae palaeo-polyploidization history and plant inulin production.</title>
        <authorList>
            <person name="Fan W."/>
            <person name="Wang S."/>
            <person name="Wang H."/>
            <person name="Wang A."/>
            <person name="Jiang F."/>
            <person name="Liu H."/>
            <person name="Zhao H."/>
            <person name="Xu D."/>
            <person name="Zhang Y."/>
        </authorList>
    </citation>
    <scope>NUCLEOTIDE SEQUENCE [LARGE SCALE GENOMIC DNA]</scope>
    <source>
        <strain evidence="2">cv. Yunnan</strain>
    </source>
</reference>
<name>A0ACB9J8Y9_9ASTR</name>
<evidence type="ECO:0000313" key="1">
    <source>
        <dbReference type="EMBL" id="KAI3816779.1"/>
    </source>
</evidence>
<dbReference type="EMBL" id="CM042022">
    <property type="protein sequence ID" value="KAI3816779.1"/>
    <property type="molecule type" value="Genomic_DNA"/>
</dbReference>
<protein>
    <submittedName>
        <fullName evidence="1">Uncharacterized protein</fullName>
    </submittedName>
</protein>
<organism evidence="1 2">
    <name type="scientific">Smallanthus sonchifolius</name>
    <dbReference type="NCBI Taxonomy" id="185202"/>
    <lineage>
        <taxon>Eukaryota</taxon>
        <taxon>Viridiplantae</taxon>
        <taxon>Streptophyta</taxon>
        <taxon>Embryophyta</taxon>
        <taxon>Tracheophyta</taxon>
        <taxon>Spermatophyta</taxon>
        <taxon>Magnoliopsida</taxon>
        <taxon>eudicotyledons</taxon>
        <taxon>Gunneridae</taxon>
        <taxon>Pentapetalae</taxon>
        <taxon>asterids</taxon>
        <taxon>campanulids</taxon>
        <taxon>Asterales</taxon>
        <taxon>Asteraceae</taxon>
        <taxon>Asteroideae</taxon>
        <taxon>Heliantheae alliance</taxon>
        <taxon>Millerieae</taxon>
        <taxon>Smallanthus</taxon>
    </lineage>
</organism>
<sequence length="517" mass="58724">MSSSLFIQRFGKTKSLTKRSTKKYLEEALYRRLLKDGGSDVSVRQNLNQFLKSRKKAYKWEVDHTLKILRNRKRYAPALKLSETMAERGMNKTVSDQAVHIDLIAKTKGINAAEAYFVSLPEQSKNHFTYGPLLNHYCKELMTDKAESMFAKMKELDITLTSIHYNCIMTLYEKTGQPERIPEIIMEMKASEVKPDILTYNIWMRAVAALNDISGIERVTNEVKKDDQVSEDWTTYSNLASIYVDFGLTKKAEGALKELEKKNSHKNLSAFQHLITLYGKTGNLIEVYRVWRSLKLAFPKTANISYLNMIQVLVKLNDLPGAEKCFREWVSGSPSYDIRIANVLIGAYIKSDLLNKAEELKELSRRRGAKPNAKTWEIFLNYYLEKGEIVSAVTCIDNAITAGGSNGVKWVPGTTVVQKLMAYFEGSKDVDGAEGFVEILKKADDNVGGEVLESLIRIYAAAGKTSPIMHRMVKMENIELSDEGKILLEKISVSYNYISQCWNDSILPINQFYVLNK</sequence>
<gene>
    <name evidence="1" type="ORF">L1987_16483</name>
</gene>
<accession>A0ACB9J8Y9</accession>
<comment type="caution">
    <text evidence="1">The sequence shown here is derived from an EMBL/GenBank/DDBJ whole genome shotgun (WGS) entry which is preliminary data.</text>
</comment>